<feature type="transmembrane region" description="Helical" evidence="2">
    <location>
        <begin position="169"/>
        <end position="191"/>
    </location>
</feature>
<evidence type="ECO:0000256" key="1">
    <source>
        <dbReference type="SAM" id="MobiDB-lite"/>
    </source>
</evidence>
<dbReference type="EMBL" id="JAKWJU010000002">
    <property type="protein sequence ID" value="MCH6160443.1"/>
    <property type="molecule type" value="Genomic_DNA"/>
</dbReference>
<feature type="region of interest" description="Disordered" evidence="1">
    <location>
        <begin position="1"/>
        <end position="113"/>
    </location>
</feature>
<gene>
    <name evidence="3" type="ORF">MMA15_08460</name>
</gene>
<reference evidence="3" key="2">
    <citation type="journal article" date="2023" name="Int. J. Syst. Evol. Microbiol.">
        <title>Streptomyces marispadix sp. nov., isolated from marine beach sediment of the Northern Coast of Portugal.</title>
        <authorList>
            <person name="dos Santos J.D.N."/>
            <person name="Vitorino I.R."/>
            <person name="Kallscheuer N."/>
            <person name="Srivastava A."/>
            <person name="Krautwurst S."/>
            <person name="Marz M."/>
            <person name="Jogler C."/>
            <person name="Lobo Da Cunha A."/>
            <person name="Catita J."/>
            <person name="Goncalves H."/>
            <person name="Gonzalez I."/>
            <person name="Reyes F."/>
            <person name="Lage O.M."/>
        </authorList>
    </citation>
    <scope>NUCLEOTIDE SEQUENCE</scope>
    <source>
        <strain evidence="3">M600PL45_2</strain>
    </source>
</reference>
<keyword evidence="2" id="KW-0472">Membrane</keyword>
<dbReference type="Proteomes" id="UP001166784">
    <property type="component" value="Unassembled WGS sequence"/>
</dbReference>
<feature type="transmembrane region" description="Helical" evidence="2">
    <location>
        <begin position="123"/>
        <end position="149"/>
    </location>
</feature>
<proteinExistence type="predicted"/>
<comment type="caution">
    <text evidence="3">The sequence shown here is derived from an EMBL/GenBank/DDBJ whole genome shotgun (WGS) entry which is preliminary data.</text>
</comment>
<dbReference type="Pfam" id="PF19545">
    <property type="entry name" value="DUF6069"/>
    <property type="match status" value="1"/>
</dbReference>
<feature type="compositionally biased region" description="Basic and acidic residues" evidence="1">
    <location>
        <begin position="99"/>
        <end position="112"/>
    </location>
</feature>
<organism evidence="3 4">
    <name type="scientific">Streptomyces marispadix</name>
    <dbReference type="NCBI Taxonomy" id="2922868"/>
    <lineage>
        <taxon>Bacteria</taxon>
        <taxon>Bacillati</taxon>
        <taxon>Actinomycetota</taxon>
        <taxon>Actinomycetes</taxon>
        <taxon>Kitasatosporales</taxon>
        <taxon>Streptomycetaceae</taxon>
        <taxon>Streptomyces</taxon>
    </lineage>
</organism>
<sequence length="264" mass="26788">MAGPHDPNGPQDPRSRHGRPGGQGPEQGPGGGPGEGPRKGHGPGRGEGPGQEGSGASGASGPSEPFEPFEPFEPSLPGAGQGFAARSPDPYGRPGPYVPEKRTNGYDHDRPPGRPRRVRYARLWAGGVVVALVAALAAAVALLLVRGVLDIPVFAPEQEGTMEPASTAQLALGSALAALAATAVLHLLMLATPQPGRFLGWIIALGTAAVMLLPFTSEASWEAKAGTAGVYLVIGVVIGTLLATVARTAMGDRTDERATAGGGR</sequence>
<feature type="transmembrane region" description="Helical" evidence="2">
    <location>
        <begin position="228"/>
        <end position="246"/>
    </location>
</feature>
<feature type="compositionally biased region" description="Gly residues" evidence="1">
    <location>
        <begin position="20"/>
        <end position="35"/>
    </location>
</feature>
<evidence type="ECO:0000313" key="4">
    <source>
        <dbReference type="Proteomes" id="UP001166784"/>
    </source>
</evidence>
<reference evidence="3" key="1">
    <citation type="submission" date="2022-03" db="EMBL/GenBank/DDBJ databases">
        <authorList>
            <person name="Santos J.D.N."/>
            <person name="Kallscheuer N."/>
            <person name="Jogler C."/>
            <person name="Lage O.M."/>
        </authorList>
    </citation>
    <scope>NUCLEOTIDE SEQUENCE</scope>
    <source>
        <strain evidence="3">M600PL45_2</strain>
    </source>
</reference>
<name>A0ABS9SVY4_9ACTN</name>
<feature type="compositionally biased region" description="Gly residues" evidence="1">
    <location>
        <begin position="43"/>
        <end position="58"/>
    </location>
</feature>
<keyword evidence="4" id="KW-1185">Reference proteome</keyword>
<keyword evidence="2" id="KW-1133">Transmembrane helix</keyword>
<protein>
    <submittedName>
        <fullName evidence="3">DUF6069 family protein</fullName>
    </submittedName>
</protein>
<evidence type="ECO:0000256" key="2">
    <source>
        <dbReference type="SAM" id="Phobius"/>
    </source>
</evidence>
<keyword evidence="2" id="KW-0812">Transmembrane</keyword>
<feature type="transmembrane region" description="Helical" evidence="2">
    <location>
        <begin position="198"/>
        <end position="216"/>
    </location>
</feature>
<dbReference type="RefSeq" id="WP_241058515.1">
    <property type="nucleotide sequence ID" value="NZ_JAKWJU010000002.1"/>
</dbReference>
<evidence type="ECO:0000313" key="3">
    <source>
        <dbReference type="EMBL" id="MCH6160443.1"/>
    </source>
</evidence>
<dbReference type="InterPro" id="IPR045713">
    <property type="entry name" value="DUF6069"/>
</dbReference>
<accession>A0ABS9SVY4</accession>